<dbReference type="InterPro" id="IPR000182">
    <property type="entry name" value="GNAT_dom"/>
</dbReference>
<dbReference type="AlphaFoldDB" id="A0A1G4IS62"/>
<feature type="domain" description="N-acetyltransferase" evidence="1">
    <location>
        <begin position="56"/>
        <end position="175"/>
    </location>
</feature>
<evidence type="ECO:0000313" key="2">
    <source>
        <dbReference type="EMBL" id="SCU79422.1"/>
    </source>
</evidence>
<dbReference type="PANTHER" id="PTHR43441">
    <property type="entry name" value="RIBOSOMAL-PROTEIN-SERINE ACETYLTRANSFERASE"/>
    <property type="match status" value="1"/>
</dbReference>
<protein>
    <submittedName>
        <fullName evidence="2">LAMI_0A08768g1_1</fullName>
    </submittedName>
</protein>
<dbReference type="Gene3D" id="3.40.630.30">
    <property type="match status" value="1"/>
</dbReference>
<evidence type="ECO:0000313" key="3">
    <source>
        <dbReference type="Proteomes" id="UP000191024"/>
    </source>
</evidence>
<dbReference type="InterPro" id="IPR016181">
    <property type="entry name" value="Acyl_CoA_acyltransferase"/>
</dbReference>
<dbReference type="InterPro" id="IPR051908">
    <property type="entry name" value="Ribosomal_N-acetyltransferase"/>
</dbReference>
<dbReference type="PANTHER" id="PTHR43441:SF2">
    <property type="entry name" value="FAMILY ACETYLTRANSFERASE, PUTATIVE (AFU_ORTHOLOGUE AFUA_7G00850)-RELATED"/>
    <property type="match status" value="1"/>
</dbReference>
<gene>
    <name evidence="2" type="ORF">LAMI_0A08768G</name>
</gene>
<dbReference type="FunFam" id="3.40.630.30:FF:000047">
    <property type="entry name" value="Acetyltransferase, GNAT family"/>
    <property type="match status" value="1"/>
</dbReference>
<name>A0A1G4IS62_9SACH</name>
<evidence type="ECO:0000259" key="1">
    <source>
        <dbReference type="Pfam" id="PF13302"/>
    </source>
</evidence>
<accession>A0A1G4IS62</accession>
<dbReference type="Pfam" id="PF13302">
    <property type="entry name" value="Acetyltransf_3"/>
    <property type="match status" value="1"/>
</dbReference>
<organism evidence="2 3">
    <name type="scientific">Lachancea mirantina</name>
    <dbReference type="NCBI Taxonomy" id="1230905"/>
    <lineage>
        <taxon>Eukaryota</taxon>
        <taxon>Fungi</taxon>
        <taxon>Dikarya</taxon>
        <taxon>Ascomycota</taxon>
        <taxon>Saccharomycotina</taxon>
        <taxon>Saccharomycetes</taxon>
        <taxon>Saccharomycetales</taxon>
        <taxon>Saccharomycetaceae</taxon>
        <taxon>Lachancea</taxon>
    </lineage>
</organism>
<dbReference type="GO" id="GO:0008999">
    <property type="term" value="F:protein-N-terminal-alanine acetyltransferase activity"/>
    <property type="evidence" value="ECO:0007669"/>
    <property type="project" value="TreeGrafter"/>
</dbReference>
<dbReference type="SUPFAM" id="SSF55729">
    <property type="entry name" value="Acyl-CoA N-acyltransferases (Nat)"/>
    <property type="match status" value="1"/>
</dbReference>
<proteinExistence type="predicted"/>
<dbReference type="OrthoDB" id="41238at2759"/>
<reference evidence="2 3" key="1">
    <citation type="submission" date="2016-03" db="EMBL/GenBank/DDBJ databases">
        <authorList>
            <person name="Devillers H."/>
        </authorList>
    </citation>
    <scope>NUCLEOTIDE SEQUENCE [LARGE SCALE GENOMIC DNA]</scope>
    <source>
        <strain evidence="2">CBS 11717</strain>
    </source>
</reference>
<dbReference type="EMBL" id="LT598462">
    <property type="protein sequence ID" value="SCU79422.1"/>
    <property type="molecule type" value="Genomic_DNA"/>
</dbReference>
<dbReference type="GO" id="GO:1990189">
    <property type="term" value="F:protein N-terminal-serine acetyltransferase activity"/>
    <property type="evidence" value="ECO:0007669"/>
    <property type="project" value="TreeGrafter"/>
</dbReference>
<sequence>MILVNEFGQVLGEELRGWYERSLPEKKVLVGKYCKLEPLDFERHGKALFDVLCGVADKTLWTYLPLGPFDKQGDFEQGVKGFMSTMPQVTFAVIDIITGSPVGLVALMRPDTKNGSIEIGLVTFSRVLQRTSMSTEVHFLLLEYVFDSLKYRRCEWRCNSLNEPSARAAERLGFQYEGLFRQAAVAKGCNRDTKWFSILDVEWPELKESFEIWLSEDNFNCGQQRKKLSEIRQGLKMDSSNGLSAIQF</sequence>
<dbReference type="Proteomes" id="UP000191024">
    <property type="component" value="Chromosome A"/>
</dbReference>
<keyword evidence="3" id="KW-1185">Reference proteome</keyword>